<gene>
    <name evidence="1" type="ORF">JIN81_03830</name>
</gene>
<name>A0A934R908_9BACT</name>
<dbReference type="PANTHER" id="PTHR35866">
    <property type="entry name" value="PUTATIVE-RELATED"/>
    <property type="match status" value="1"/>
</dbReference>
<sequence>MSELHGSPGNREVFLDPDTYYVCQRCTACCRWPGDVRLEEDEIPRIAEFLGLSEEGFLARFTRLRTNRQGLSLIEKENHECIMLEDGGCRIHAVKPGQCAGFPNRWNFDGWRKVCEAKPMPMEEAIEQGLVRVEH</sequence>
<dbReference type="EMBL" id="JAENII010000002">
    <property type="protein sequence ID" value="MBK1826135.1"/>
    <property type="molecule type" value="Genomic_DNA"/>
</dbReference>
<dbReference type="Pfam" id="PF03692">
    <property type="entry name" value="CxxCxxCC"/>
    <property type="match status" value="1"/>
</dbReference>
<dbReference type="InterPro" id="IPR005358">
    <property type="entry name" value="Puta_zinc/iron-chelating_dom"/>
</dbReference>
<proteinExistence type="predicted"/>
<keyword evidence="2" id="KW-1185">Reference proteome</keyword>
<evidence type="ECO:0000313" key="1">
    <source>
        <dbReference type="EMBL" id="MBK1826135.1"/>
    </source>
</evidence>
<protein>
    <submittedName>
        <fullName evidence="1">YkgJ family cysteine cluster protein</fullName>
    </submittedName>
</protein>
<accession>A0A934R908</accession>
<reference evidence="1" key="1">
    <citation type="submission" date="2021-01" db="EMBL/GenBank/DDBJ databases">
        <title>Modified the classification status of verrucomicrobia.</title>
        <authorList>
            <person name="Feng X."/>
        </authorList>
    </citation>
    <scope>NUCLEOTIDE SEQUENCE</scope>
    <source>
        <strain evidence="1">KCTC 22201</strain>
    </source>
</reference>
<dbReference type="Proteomes" id="UP000658278">
    <property type="component" value="Unassembled WGS sequence"/>
</dbReference>
<dbReference type="RefSeq" id="WP_200276550.1">
    <property type="nucleotide sequence ID" value="NZ_JAENII010000002.1"/>
</dbReference>
<comment type="caution">
    <text evidence="1">The sequence shown here is derived from an EMBL/GenBank/DDBJ whole genome shotgun (WGS) entry which is preliminary data.</text>
</comment>
<dbReference type="PANTHER" id="PTHR35866:SF1">
    <property type="entry name" value="YKGJ FAMILY CYSTEINE CLUSTER PROTEIN"/>
    <property type="match status" value="1"/>
</dbReference>
<dbReference type="AlphaFoldDB" id="A0A934R908"/>
<organism evidence="1 2">
    <name type="scientific">Haloferula rosea</name>
    <dbReference type="NCBI Taxonomy" id="490093"/>
    <lineage>
        <taxon>Bacteria</taxon>
        <taxon>Pseudomonadati</taxon>
        <taxon>Verrucomicrobiota</taxon>
        <taxon>Verrucomicrobiia</taxon>
        <taxon>Verrucomicrobiales</taxon>
        <taxon>Verrucomicrobiaceae</taxon>
        <taxon>Haloferula</taxon>
    </lineage>
</organism>
<evidence type="ECO:0000313" key="2">
    <source>
        <dbReference type="Proteomes" id="UP000658278"/>
    </source>
</evidence>